<dbReference type="SUPFAM" id="SSF52025">
    <property type="entry name" value="PA domain"/>
    <property type="match status" value="1"/>
</dbReference>
<feature type="compositionally biased region" description="Low complexity" evidence="6">
    <location>
        <begin position="801"/>
        <end position="814"/>
    </location>
</feature>
<keyword evidence="5" id="KW-0378">Hydrolase</keyword>
<organism evidence="9 10">
    <name type="scientific">Porites evermanni</name>
    <dbReference type="NCBI Taxonomy" id="104178"/>
    <lineage>
        <taxon>Eukaryota</taxon>
        <taxon>Metazoa</taxon>
        <taxon>Cnidaria</taxon>
        <taxon>Anthozoa</taxon>
        <taxon>Hexacorallia</taxon>
        <taxon>Scleractinia</taxon>
        <taxon>Fungiina</taxon>
        <taxon>Poritidae</taxon>
        <taxon>Porites</taxon>
    </lineage>
</organism>
<dbReference type="InterPro" id="IPR012341">
    <property type="entry name" value="6hp_glycosidase-like_sf"/>
</dbReference>
<name>A0ABN8RFZ2_9CNID</name>
<evidence type="ECO:0000313" key="10">
    <source>
        <dbReference type="Proteomes" id="UP001159427"/>
    </source>
</evidence>
<feature type="compositionally biased region" description="Polar residues" evidence="6">
    <location>
        <begin position="977"/>
        <end position="990"/>
    </location>
</feature>
<evidence type="ECO:0000256" key="4">
    <source>
        <dbReference type="ARBA" id="ARBA00023180"/>
    </source>
</evidence>
<dbReference type="InterPro" id="IPR044674">
    <property type="entry name" value="EDEM1/2/3"/>
</dbReference>
<protein>
    <recommendedName>
        <fullName evidence="5">alpha-1,2-Mannosidase</fullName>
        <ecNumber evidence="5">3.2.1.-</ecNumber>
    </recommendedName>
</protein>
<gene>
    <name evidence="9" type="ORF">PEVE_00011734</name>
</gene>
<comment type="caution">
    <text evidence="9">The sequence shown here is derived from an EMBL/GenBank/DDBJ whole genome shotgun (WGS) entry which is preliminary data.</text>
</comment>
<dbReference type="Gene3D" id="1.50.10.10">
    <property type="match status" value="1"/>
</dbReference>
<keyword evidence="5" id="KW-0326">Glycosidase</keyword>
<evidence type="ECO:0000256" key="5">
    <source>
        <dbReference type="RuleBase" id="RU361193"/>
    </source>
</evidence>
<feature type="compositionally biased region" description="Polar residues" evidence="6">
    <location>
        <begin position="1000"/>
        <end position="1010"/>
    </location>
</feature>
<dbReference type="Pfam" id="PF01532">
    <property type="entry name" value="Glyco_hydro_47"/>
    <property type="match status" value="1"/>
</dbReference>
<feature type="region of interest" description="Disordered" evidence="6">
    <location>
        <begin position="780"/>
        <end position="1025"/>
    </location>
</feature>
<evidence type="ECO:0000259" key="8">
    <source>
        <dbReference type="Pfam" id="PF02225"/>
    </source>
</evidence>
<dbReference type="Pfam" id="PF02225">
    <property type="entry name" value="PA"/>
    <property type="match status" value="1"/>
</dbReference>
<feature type="compositionally biased region" description="Basic and acidic residues" evidence="6">
    <location>
        <begin position="784"/>
        <end position="799"/>
    </location>
</feature>
<comment type="similarity">
    <text evidence="2 5">Belongs to the glycosyl hydrolase 47 family.</text>
</comment>
<dbReference type="InterPro" id="IPR001382">
    <property type="entry name" value="Glyco_hydro_47"/>
</dbReference>
<evidence type="ECO:0000256" key="2">
    <source>
        <dbReference type="ARBA" id="ARBA00007658"/>
    </source>
</evidence>
<dbReference type="SUPFAM" id="SSF48225">
    <property type="entry name" value="Seven-hairpin glycosidases"/>
    <property type="match status" value="1"/>
</dbReference>
<dbReference type="PANTHER" id="PTHR45679:SF2">
    <property type="entry name" value="ER DEGRADATION-ENHANCING ALPHA-MANNOSIDASE-LIKE PROTEIN 3"/>
    <property type="match status" value="1"/>
</dbReference>
<accession>A0ABN8RFZ2</accession>
<dbReference type="EMBL" id="CALNXI010001851">
    <property type="protein sequence ID" value="CAH3178340.1"/>
    <property type="molecule type" value="Genomic_DNA"/>
</dbReference>
<feature type="domain" description="PA" evidence="8">
    <location>
        <begin position="675"/>
        <end position="759"/>
    </location>
</feature>
<evidence type="ECO:0000256" key="6">
    <source>
        <dbReference type="SAM" id="MobiDB-lite"/>
    </source>
</evidence>
<evidence type="ECO:0000313" key="9">
    <source>
        <dbReference type="EMBL" id="CAH3178340.1"/>
    </source>
</evidence>
<keyword evidence="4" id="KW-0325">Glycoprotein</keyword>
<dbReference type="EC" id="3.2.1.-" evidence="5"/>
<evidence type="ECO:0000256" key="1">
    <source>
        <dbReference type="ARBA" id="ARBA00004240"/>
    </source>
</evidence>
<feature type="compositionally biased region" description="Basic and acidic residues" evidence="6">
    <location>
        <begin position="935"/>
        <end position="975"/>
    </location>
</feature>
<proteinExistence type="inferred from homology"/>
<feature type="signal peptide" evidence="7">
    <location>
        <begin position="1"/>
        <end position="22"/>
    </location>
</feature>
<evidence type="ECO:0000256" key="7">
    <source>
        <dbReference type="SAM" id="SignalP"/>
    </source>
</evidence>
<feature type="compositionally biased region" description="Basic and acidic residues" evidence="6">
    <location>
        <begin position="816"/>
        <end position="848"/>
    </location>
</feature>
<keyword evidence="10" id="KW-1185">Reference proteome</keyword>
<dbReference type="PANTHER" id="PTHR45679">
    <property type="entry name" value="ER DEGRADATION-ENHANCING ALPHA-MANNOSIDASE-LIKE PROTEIN 2"/>
    <property type="match status" value="1"/>
</dbReference>
<comment type="subcellular location">
    <subcellularLocation>
        <location evidence="1">Endoplasmic reticulum</location>
    </subcellularLocation>
</comment>
<feature type="compositionally biased region" description="Basic and acidic residues" evidence="6">
    <location>
        <begin position="865"/>
        <end position="878"/>
    </location>
</feature>
<dbReference type="InterPro" id="IPR003137">
    <property type="entry name" value="PA_domain"/>
</dbReference>
<dbReference type="PRINTS" id="PR00747">
    <property type="entry name" value="GLYHDRLASE47"/>
</dbReference>
<sequence>MSRPDLLLLVTCLFLVYAGVKCSHSAMTPEEKHTMREKVLEMFHHAYNSYMDHAYPADELMPLSCKGRVRGVDPSRGDVDDALGKFSLTLIDTLDTLAVLGEIEEFEKAVRLVIKDVSFDNDVVVSVFETNIRVLGGLLGGHFAALALKNTGKGMSWYNNELVAMAKEIGYRLLPAFNTTTGIPYPRVNLKYGIHHPSSNTGSESDTCTACAGTMIMEFGALSRVTGDPIFEEKAQKAMESIWIYRSRYSDLVGTVINIHNGDWVRRDSSVGAGIDSYYEYCLKAYILFGDETYLERFNRHYKSIMQYMNQGPMFLSVQMHQPDRTAHAYMDALQAFWPGLQVLKGDLKKAIETHQMLYEVSKKHTFLPEAFTTDFEVHWGQHPLRPELVESTYFLYEATGDPYYLEVGKNIVEKINEHARVPCGFAALRDVRTLSHEDRMDSFVLAETFKYLYLLFTEKEDLVFNLNQFVFTTEAHILPLSLSTMAVNESASQELKYNVTLSSENEHEYTCPITQHDQGSTAKFAEEVRRNSRAQREGSCPNKKQAFAFSNNKPPRLRAEQFVPGNQHHVMILKSMGITVVHTKDGRIQLMQTASSAQSQDYAEEGIKFMQEMIELAKRRNDESAPQESPRVVQLMSAPYNGDVVLVACPARFGLDLSKGDVGMSAEVSMGKPFKACSPLSNGEELKHRIAVLERGDCMFIDKTRHAQAAGAVGVVIIDNNEGSSSDTQPIFAMSNDEDNKDDVKIPAVLLFSEEGRILKNAMAALDDTDNRLTVRLATKASGKSDKQEGSASKHDPESSQDSINSSSSQPSGEGKGKPSVDENKDILSHDGADQSQNSHDEQKQTKSPDNGDENIASITSNGKVDHCADLPHDKRVISVGEDEYVLCGNTGTPGSVSEKPVNDQQQHASQHTDDLSKQADTSSSVTDAPKVNKPHEDSSRDQDSSRDKVSLRDQDSSRDEILLRDHVLPRDEANGESTRTDNINSDQLANDPFLVNEQDAQSSDQANVESLEETQNEDAKDRT</sequence>
<keyword evidence="3" id="KW-0256">Endoplasmic reticulum</keyword>
<dbReference type="InterPro" id="IPR036026">
    <property type="entry name" value="Seven-hairpin_glycosidases"/>
</dbReference>
<reference evidence="9 10" key="1">
    <citation type="submission" date="2022-05" db="EMBL/GenBank/DDBJ databases">
        <authorList>
            <consortium name="Genoscope - CEA"/>
            <person name="William W."/>
        </authorList>
    </citation>
    <scope>NUCLEOTIDE SEQUENCE [LARGE SCALE GENOMIC DNA]</scope>
</reference>
<dbReference type="Proteomes" id="UP001159427">
    <property type="component" value="Unassembled WGS sequence"/>
</dbReference>
<keyword evidence="7" id="KW-0732">Signal</keyword>
<dbReference type="Gene3D" id="3.50.30.30">
    <property type="match status" value="1"/>
</dbReference>
<dbReference type="InterPro" id="IPR046450">
    <property type="entry name" value="PA_dom_sf"/>
</dbReference>
<evidence type="ECO:0000256" key="3">
    <source>
        <dbReference type="ARBA" id="ARBA00022824"/>
    </source>
</evidence>
<feature type="chain" id="PRO_5045626612" description="alpha-1,2-Mannosidase" evidence="7">
    <location>
        <begin position="23"/>
        <end position="1025"/>
    </location>
</feature>